<proteinExistence type="predicted"/>
<dbReference type="EMBL" id="HG739086">
    <property type="protein sequence ID" value="CDO97879.1"/>
    <property type="molecule type" value="Genomic_DNA"/>
</dbReference>
<organism evidence="1 2">
    <name type="scientific">Coffea canephora</name>
    <name type="common">Robusta coffee</name>
    <dbReference type="NCBI Taxonomy" id="49390"/>
    <lineage>
        <taxon>Eukaryota</taxon>
        <taxon>Viridiplantae</taxon>
        <taxon>Streptophyta</taxon>
        <taxon>Embryophyta</taxon>
        <taxon>Tracheophyta</taxon>
        <taxon>Spermatophyta</taxon>
        <taxon>Magnoliopsida</taxon>
        <taxon>eudicotyledons</taxon>
        <taxon>Gunneridae</taxon>
        <taxon>Pentapetalae</taxon>
        <taxon>asterids</taxon>
        <taxon>lamiids</taxon>
        <taxon>Gentianales</taxon>
        <taxon>Rubiaceae</taxon>
        <taxon>Ixoroideae</taxon>
        <taxon>Gardenieae complex</taxon>
        <taxon>Bertiereae - Coffeeae clade</taxon>
        <taxon>Coffeeae</taxon>
        <taxon>Coffea</taxon>
    </lineage>
</organism>
<keyword evidence="2" id="KW-1185">Reference proteome</keyword>
<dbReference type="Gramene" id="CDO97879">
    <property type="protein sequence ID" value="CDO97879"/>
    <property type="gene ID" value="GSCOC_T00021818001"/>
</dbReference>
<reference evidence="2" key="1">
    <citation type="journal article" date="2014" name="Science">
        <title>The coffee genome provides insight into the convergent evolution of caffeine biosynthesis.</title>
        <authorList>
            <person name="Denoeud F."/>
            <person name="Carretero-Paulet L."/>
            <person name="Dereeper A."/>
            <person name="Droc G."/>
            <person name="Guyot R."/>
            <person name="Pietrella M."/>
            <person name="Zheng C."/>
            <person name="Alberti A."/>
            <person name="Anthony F."/>
            <person name="Aprea G."/>
            <person name="Aury J.M."/>
            <person name="Bento P."/>
            <person name="Bernard M."/>
            <person name="Bocs S."/>
            <person name="Campa C."/>
            <person name="Cenci A."/>
            <person name="Combes M.C."/>
            <person name="Crouzillat D."/>
            <person name="Da Silva C."/>
            <person name="Daddiego L."/>
            <person name="De Bellis F."/>
            <person name="Dussert S."/>
            <person name="Garsmeur O."/>
            <person name="Gayraud T."/>
            <person name="Guignon V."/>
            <person name="Jahn K."/>
            <person name="Jamilloux V."/>
            <person name="Joet T."/>
            <person name="Labadie K."/>
            <person name="Lan T."/>
            <person name="Leclercq J."/>
            <person name="Lepelley M."/>
            <person name="Leroy T."/>
            <person name="Li L.T."/>
            <person name="Librado P."/>
            <person name="Lopez L."/>
            <person name="Munoz A."/>
            <person name="Noel B."/>
            <person name="Pallavicini A."/>
            <person name="Perrotta G."/>
            <person name="Poncet V."/>
            <person name="Pot D."/>
            <person name="Priyono X."/>
            <person name="Rigoreau M."/>
            <person name="Rouard M."/>
            <person name="Rozas J."/>
            <person name="Tranchant-Dubreuil C."/>
            <person name="VanBuren R."/>
            <person name="Zhang Q."/>
            <person name="Andrade A.C."/>
            <person name="Argout X."/>
            <person name="Bertrand B."/>
            <person name="de Kochko A."/>
            <person name="Graziosi G."/>
            <person name="Henry R.J."/>
            <person name="Jayarama X."/>
            <person name="Ming R."/>
            <person name="Nagai C."/>
            <person name="Rounsley S."/>
            <person name="Sankoff D."/>
            <person name="Giuliano G."/>
            <person name="Albert V.A."/>
            <person name="Wincker P."/>
            <person name="Lashermes P."/>
        </authorList>
    </citation>
    <scope>NUCLEOTIDE SEQUENCE [LARGE SCALE GENOMIC DNA]</scope>
    <source>
        <strain evidence="2">cv. DH200-94</strain>
    </source>
</reference>
<name>A0A068TPL0_COFCA</name>
<accession>A0A068TPL0</accession>
<evidence type="ECO:0000313" key="1">
    <source>
        <dbReference type="EMBL" id="CDO97879.1"/>
    </source>
</evidence>
<dbReference type="AlphaFoldDB" id="A0A068TPL0"/>
<gene>
    <name evidence="1" type="ORF">GSCOC_T00021818001</name>
</gene>
<sequence length="143" mass="16578">MHSTARTPDPVGRFIHSPFKVSFYPPSMTSRPVPIFLFSSFLLFFRSFCSSVSCDCPQPIFHLSNIFLSGVTEKTEQFEYWIRELISFNIWIKVFHFVLSVHFSFISFVNAHGSNLLSVKIFQQIQNLSFVSRYFLLCLCSSP</sequence>
<dbReference type="InParanoid" id="A0A068TPL0"/>
<protein>
    <submittedName>
        <fullName evidence="1">Uncharacterized protein</fullName>
    </submittedName>
</protein>
<evidence type="ECO:0000313" key="2">
    <source>
        <dbReference type="Proteomes" id="UP000295252"/>
    </source>
</evidence>
<dbReference type="Proteomes" id="UP000295252">
    <property type="component" value="Chromosome VI"/>
</dbReference>